<proteinExistence type="inferred from homology"/>
<keyword evidence="7" id="KW-0966">Cell projection</keyword>
<evidence type="ECO:0000313" key="7">
    <source>
        <dbReference type="EMBL" id="MFC3302251.1"/>
    </source>
</evidence>
<dbReference type="PANTHER" id="PTHR42792">
    <property type="entry name" value="FLAGELLIN"/>
    <property type="match status" value="1"/>
</dbReference>
<evidence type="ECO:0000259" key="5">
    <source>
        <dbReference type="Pfam" id="PF00669"/>
    </source>
</evidence>
<feature type="domain" description="Flagellin C-terminal" evidence="6">
    <location>
        <begin position="385"/>
        <end position="468"/>
    </location>
</feature>
<keyword evidence="3" id="KW-0964">Secreted</keyword>
<dbReference type="InterPro" id="IPR046358">
    <property type="entry name" value="Flagellin_C"/>
</dbReference>
<evidence type="ECO:0000256" key="2">
    <source>
        <dbReference type="ARBA" id="ARBA00023143"/>
    </source>
</evidence>
<dbReference type="InterPro" id="IPR001029">
    <property type="entry name" value="Flagellin_N"/>
</dbReference>
<sequence length="469" mass="50205">MFTNLSAVTALKQLRTAQDVGDDVRAQISTGLKVRSADDNPAYFLVANTTRGDISVLKGLRDNLSVTEGAINAAQAGIRQLNELTLQLADMVPVAQNGVAIEQLNVTFNEIIEQAIDTIDAAGFQGRNLLADSGIETSVIGLNREGSQFRFQTLGVAGGDFKRKQFNNATVETANYFVLRANNFSGRADAGTATWSDSATAPGFMEWVDLPGPNIINRTPAEVLASSPRLDYRVQITNPGRYYINVRGMGYNGTSDSIHVGFNGTVLTGNGGVDLPTGGPGWGTRETGTGNRVFIDIPTPGLYTINIWGREDGARIEGIEFTDDPSIPSGATPLPPVTAIGGSDLPFFTDPVEGERRRAEAGFMELLKLVNPEAMRLAPESAMLVLDSARAKLNRYGAQLGAYEKQIDRQRSYLDGLTGDLEGAVADLVEADLAEASSRLQAAQVQEQLATQSLVSANSRSSLVLSLFR</sequence>
<feature type="domain" description="Flagellin N-terminal" evidence="5">
    <location>
        <begin position="3"/>
        <end position="133"/>
    </location>
</feature>
<dbReference type="SUPFAM" id="SSF64518">
    <property type="entry name" value="Phase 1 flagellin"/>
    <property type="match status" value="1"/>
</dbReference>
<accession>A0ABV7MA34</accession>
<dbReference type="Pfam" id="PF00669">
    <property type="entry name" value="Flagellin_N"/>
    <property type="match status" value="1"/>
</dbReference>
<dbReference type="InterPro" id="IPR001492">
    <property type="entry name" value="Flagellin"/>
</dbReference>
<dbReference type="PANTHER" id="PTHR42792:SF2">
    <property type="entry name" value="FLAGELLIN"/>
    <property type="match status" value="1"/>
</dbReference>
<protein>
    <recommendedName>
        <fullName evidence="3">Flagellin</fullName>
    </recommendedName>
</protein>
<evidence type="ECO:0000313" key="8">
    <source>
        <dbReference type="Proteomes" id="UP001595607"/>
    </source>
</evidence>
<name>A0ABV7MA34_9PROT</name>
<keyword evidence="8" id="KW-1185">Reference proteome</keyword>
<evidence type="ECO:0000256" key="1">
    <source>
        <dbReference type="ARBA" id="ARBA00005709"/>
    </source>
</evidence>
<keyword evidence="2 3" id="KW-0975">Bacterial flagellum</keyword>
<keyword evidence="7" id="KW-0969">Cilium</keyword>
<keyword evidence="4" id="KW-0175">Coiled coil</keyword>
<dbReference type="Gene3D" id="1.20.1330.10">
    <property type="entry name" value="f41 fragment of flagellin, N-terminal domain"/>
    <property type="match status" value="1"/>
</dbReference>
<comment type="caution">
    <text evidence="7">The sequence shown here is derived from an EMBL/GenBank/DDBJ whole genome shotgun (WGS) entry which is preliminary data.</text>
</comment>
<reference evidence="8" key="1">
    <citation type="journal article" date="2019" name="Int. J. Syst. Evol. Microbiol.">
        <title>The Global Catalogue of Microorganisms (GCM) 10K type strain sequencing project: providing services to taxonomists for standard genome sequencing and annotation.</title>
        <authorList>
            <consortium name="The Broad Institute Genomics Platform"/>
            <consortium name="The Broad Institute Genome Sequencing Center for Infectious Disease"/>
            <person name="Wu L."/>
            <person name="Ma J."/>
        </authorList>
    </citation>
    <scope>NUCLEOTIDE SEQUENCE [LARGE SCALE GENOMIC DNA]</scope>
    <source>
        <strain evidence="8">KCTC 22245</strain>
    </source>
</reference>
<comment type="similarity">
    <text evidence="1 3">Belongs to the bacterial flagellin family.</text>
</comment>
<gene>
    <name evidence="7" type="ORF">ACFONP_05840</name>
</gene>
<dbReference type="EMBL" id="JBHRVA010000002">
    <property type="protein sequence ID" value="MFC3302251.1"/>
    <property type="molecule type" value="Genomic_DNA"/>
</dbReference>
<evidence type="ECO:0000256" key="3">
    <source>
        <dbReference type="RuleBase" id="RU362073"/>
    </source>
</evidence>
<keyword evidence="7" id="KW-0282">Flagellum</keyword>
<dbReference type="Proteomes" id="UP001595607">
    <property type="component" value="Unassembled WGS sequence"/>
</dbReference>
<evidence type="ECO:0000256" key="4">
    <source>
        <dbReference type="SAM" id="Coils"/>
    </source>
</evidence>
<feature type="coiled-coil region" evidence="4">
    <location>
        <begin position="386"/>
        <end position="446"/>
    </location>
</feature>
<comment type="function">
    <text evidence="3">Flagellin is the subunit protein which polymerizes to form the filaments of bacterial flagella.</text>
</comment>
<comment type="subcellular location">
    <subcellularLocation>
        <location evidence="3">Secreted</location>
    </subcellularLocation>
    <subcellularLocation>
        <location evidence="3">Bacterial flagellum</location>
    </subcellularLocation>
</comment>
<dbReference type="RefSeq" id="WP_268249049.1">
    <property type="nucleotide sequence ID" value="NZ_BMXU01000001.1"/>
</dbReference>
<dbReference type="Pfam" id="PF00700">
    <property type="entry name" value="Flagellin_C"/>
    <property type="match status" value="1"/>
</dbReference>
<organism evidence="7 8">
    <name type="scientific">Parvularcula lutaonensis</name>
    <dbReference type="NCBI Taxonomy" id="491923"/>
    <lineage>
        <taxon>Bacteria</taxon>
        <taxon>Pseudomonadati</taxon>
        <taxon>Pseudomonadota</taxon>
        <taxon>Alphaproteobacteria</taxon>
        <taxon>Parvularculales</taxon>
        <taxon>Parvularculaceae</taxon>
        <taxon>Parvularcula</taxon>
    </lineage>
</organism>
<evidence type="ECO:0000259" key="6">
    <source>
        <dbReference type="Pfam" id="PF00700"/>
    </source>
</evidence>